<dbReference type="AlphaFoldDB" id="A0ABD3C7I0"/>
<dbReference type="PANTHER" id="PTHR35133">
    <property type="entry name" value="PROTEIN EFFECTOR OF TRANSCRIPTION 2-RELATED"/>
    <property type="match status" value="1"/>
</dbReference>
<proteinExistence type="predicted"/>
<accession>A0ABD3C7I0</accession>
<comment type="caution">
    <text evidence="1">The sequence shown here is derived from an EMBL/GenBank/DDBJ whole genome shotgun (WGS) entry which is preliminary data.</text>
</comment>
<reference evidence="2" key="1">
    <citation type="journal article" date="2024" name="IScience">
        <title>Strigolactones Initiate the Formation of Haustorium-like Structures in Castilleja.</title>
        <authorList>
            <person name="Buerger M."/>
            <person name="Peterson D."/>
            <person name="Chory J."/>
        </authorList>
    </citation>
    <scope>NUCLEOTIDE SEQUENCE [LARGE SCALE GENOMIC DNA]</scope>
</reference>
<name>A0ABD3C7I0_9LAMI</name>
<dbReference type="Pfam" id="PF19239">
    <property type="entry name" value="GIY_YIG_domain"/>
    <property type="match status" value="1"/>
</dbReference>
<evidence type="ECO:0000313" key="2">
    <source>
        <dbReference type="Proteomes" id="UP001632038"/>
    </source>
</evidence>
<evidence type="ECO:0000313" key="1">
    <source>
        <dbReference type="EMBL" id="KAL3625384.1"/>
    </source>
</evidence>
<dbReference type="Proteomes" id="UP001632038">
    <property type="component" value="Unassembled WGS sequence"/>
</dbReference>
<organism evidence="1 2">
    <name type="scientific">Castilleja foliolosa</name>
    <dbReference type="NCBI Taxonomy" id="1961234"/>
    <lineage>
        <taxon>Eukaryota</taxon>
        <taxon>Viridiplantae</taxon>
        <taxon>Streptophyta</taxon>
        <taxon>Embryophyta</taxon>
        <taxon>Tracheophyta</taxon>
        <taxon>Spermatophyta</taxon>
        <taxon>Magnoliopsida</taxon>
        <taxon>eudicotyledons</taxon>
        <taxon>Gunneridae</taxon>
        <taxon>Pentapetalae</taxon>
        <taxon>asterids</taxon>
        <taxon>lamiids</taxon>
        <taxon>Lamiales</taxon>
        <taxon>Orobanchaceae</taxon>
        <taxon>Pedicularideae</taxon>
        <taxon>Castillejinae</taxon>
        <taxon>Castilleja</taxon>
    </lineage>
</organism>
<dbReference type="PANTHER" id="PTHR35133:SF1">
    <property type="entry name" value="PROTEIN EFFECTOR OF TRANSCRIPTION 2-RELATED"/>
    <property type="match status" value="1"/>
</dbReference>
<sequence>MNTIRLKCLQLVNVAFLGTKAHGHISLFTSQYKITFRCLLAANAKTGRLRREDIRHTNFDHAFSKWKLHMTQSLPKSPGLYEFGIPCKFSSRVIVVYVGQSQNLRMSSKRSAEEIEDELLRIYDYAWNKRCNGDRRPDDIHKKLESQATKSCFSSLVKMIRQYFDQIKNRHPFVHPNIQNNASFDRLGIKGIWSTIFGISKKWLRQVGRSGSGSNDKYSSTNICGPVSAKLPVDGKKRCSETEKST</sequence>
<dbReference type="EMBL" id="JAVIJP010000052">
    <property type="protein sequence ID" value="KAL3625384.1"/>
    <property type="molecule type" value="Genomic_DNA"/>
</dbReference>
<keyword evidence="2" id="KW-1185">Reference proteome</keyword>
<gene>
    <name evidence="1" type="ORF">CASFOL_030838</name>
</gene>
<dbReference type="InterPro" id="IPR038909">
    <property type="entry name" value="Effector_transcript"/>
</dbReference>
<protein>
    <submittedName>
        <fullName evidence="1">Uncharacterized protein</fullName>
    </submittedName>
</protein>